<dbReference type="Pfam" id="PF01741">
    <property type="entry name" value="MscL"/>
    <property type="match status" value="1"/>
</dbReference>
<keyword evidence="1" id="KW-0812">Transmembrane</keyword>
<feature type="transmembrane region" description="Helical" evidence="1">
    <location>
        <begin position="64"/>
        <end position="85"/>
    </location>
</feature>
<name>A0A6C0CJJ6_9ZZZZ</name>
<accession>A0A6C0CJJ6</accession>
<dbReference type="SUPFAM" id="SSF81330">
    <property type="entry name" value="Gated mechanosensitive channel"/>
    <property type="match status" value="1"/>
</dbReference>
<organism evidence="2">
    <name type="scientific">viral metagenome</name>
    <dbReference type="NCBI Taxonomy" id="1070528"/>
    <lineage>
        <taxon>unclassified sequences</taxon>
        <taxon>metagenomes</taxon>
        <taxon>organismal metagenomes</taxon>
    </lineage>
</organism>
<protein>
    <recommendedName>
        <fullName evidence="3">MscL family protein</fullName>
    </recommendedName>
</protein>
<dbReference type="InterPro" id="IPR037673">
    <property type="entry name" value="MSC/AndL"/>
</dbReference>
<keyword evidence="1" id="KW-1133">Transmembrane helix</keyword>
<evidence type="ECO:0000256" key="1">
    <source>
        <dbReference type="SAM" id="Phobius"/>
    </source>
</evidence>
<keyword evidence="1" id="KW-0472">Membrane</keyword>
<dbReference type="InterPro" id="IPR036019">
    <property type="entry name" value="MscL_channel"/>
</dbReference>
<dbReference type="Gene3D" id="1.10.1200.120">
    <property type="entry name" value="Large-conductance mechanosensitive channel, MscL, domain 1"/>
    <property type="match status" value="1"/>
</dbReference>
<proteinExistence type="predicted"/>
<dbReference type="AlphaFoldDB" id="A0A6C0CJJ6"/>
<sequence>MASDMTIMTFAVAIFLGGALTQFFSAITRDLIAPVIAGAIPGAQQSLDKIVIQVGPVKLDVGDAIGATLQLAIAIFVVYATLPYIRAYSPIAGGRR</sequence>
<evidence type="ECO:0008006" key="3">
    <source>
        <dbReference type="Google" id="ProtNLM"/>
    </source>
</evidence>
<dbReference type="EMBL" id="MN739418">
    <property type="protein sequence ID" value="QHT03839.1"/>
    <property type="molecule type" value="Genomic_DNA"/>
</dbReference>
<evidence type="ECO:0000313" key="2">
    <source>
        <dbReference type="EMBL" id="QHT03839.1"/>
    </source>
</evidence>
<reference evidence="2" key="1">
    <citation type="journal article" date="2020" name="Nature">
        <title>Giant virus diversity and host interactions through global metagenomics.</title>
        <authorList>
            <person name="Schulz F."/>
            <person name="Roux S."/>
            <person name="Paez-Espino D."/>
            <person name="Jungbluth S."/>
            <person name="Walsh D.A."/>
            <person name="Denef V.J."/>
            <person name="McMahon K.D."/>
            <person name="Konstantinidis K.T."/>
            <person name="Eloe-Fadrosh E.A."/>
            <person name="Kyrpides N.C."/>
            <person name="Woyke T."/>
        </authorList>
    </citation>
    <scope>NUCLEOTIDE SEQUENCE</scope>
    <source>
        <strain evidence="2">GVMAG-M-3300021120-1</strain>
    </source>
</reference>